<feature type="compositionally biased region" description="Basic and acidic residues" evidence="1">
    <location>
        <begin position="55"/>
        <end position="65"/>
    </location>
</feature>
<feature type="region of interest" description="Disordered" evidence="1">
    <location>
        <begin position="1"/>
        <end position="68"/>
    </location>
</feature>
<proteinExistence type="predicted"/>
<organism evidence="2 3">
    <name type="scientific">Trichocoleus desertorum GB2-A4</name>
    <dbReference type="NCBI Taxonomy" id="2933944"/>
    <lineage>
        <taxon>Bacteria</taxon>
        <taxon>Bacillati</taxon>
        <taxon>Cyanobacteriota</taxon>
        <taxon>Cyanophyceae</taxon>
        <taxon>Leptolyngbyales</taxon>
        <taxon>Trichocoleusaceae</taxon>
        <taxon>Trichocoleus</taxon>
    </lineage>
</organism>
<gene>
    <name evidence="2" type="ORF">NC998_21205</name>
</gene>
<name>A0ABV0JEZ1_9CYAN</name>
<reference evidence="2 3" key="1">
    <citation type="submission" date="2022-04" db="EMBL/GenBank/DDBJ databases">
        <title>Positive selection, recombination, and allopatry shape intraspecific diversity of widespread and dominant cyanobacteria.</title>
        <authorList>
            <person name="Wei J."/>
            <person name="Shu W."/>
            <person name="Hu C."/>
        </authorList>
    </citation>
    <scope>NUCLEOTIDE SEQUENCE [LARGE SCALE GENOMIC DNA]</scope>
    <source>
        <strain evidence="2 3">GB2-A4</strain>
    </source>
</reference>
<feature type="compositionally biased region" description="Low complexity" evidence="1">
    <location>
        <begin position="9"/>
        <end position="38"/>
    </location>
</feature>
<dbReference type="EMBL" id="JAMPKM010000015">
    <property type="protein sequence ID" value="MEP0819621.1"/>
    <property type="molecule type" value="Genomic_DNA"/>
</dbReference>
<feature type="compositionally biased region" description="Low complexity" evidence="1">
    <location>
        <begin position="487"/>
        <end position="501"/>
    </location>
</feature>
<feature type="region of interest" description="Disordered" evidence="1">
    <location>
        <begin position="477"/>
        <end position="501"/>
    </location>
</feature>
<sequence>MPTNPIKPTQPQTTAPATTTAASTTTQTATNTQTATPAKAVTGVTIPRVQNKPSPLKEQHRDTRGQPDYSPVQIIILNGAYKGKSVDLGLAVNEVMHSETADWEAQDGDGIRVGINFKRLSPRDISLTLAYCSLVEDVSYLVENVKHLKEITDGESRPPLLLFIQGALQATECVCTSVQDKYSEPHPGRKGLRRADVDIKLLLGGGKNSSYALGGPLTSTPLGDERARTTQAERQKQGQQDVAKLLLAPCLGEKGSADLSQLIEQNKLSDPTAIAKLDSATFVQAAIGGMFSSKLLQDPGLQQKLQQDLAAVMALGEDGVGNTILTRKYANAILTGDISQLPQNLQLQLAATRVDFNVIYKAVLNQALDEKSEVFDRSKNPTAGERLANFGSCGIDLRRVGAPKVTSTVADTKTLKQVNEFLASNPSNNDIKKRFGVVTESQIRAIKNGAPYQSKEEFLSHASQNNVGLTGQVLWSSFVGSTPAPQPETAQTPQTQPQPQQ</sequence>
<protein>
    <submittedName>
        <fullName evidence="2">Uncharacterized protein</fullName>
    </submittedName>
</protein>
<evidence type="ECO:0000256" key="1">
    <source>
        <dbReference type="SAM" id="MobiDB-lite"/>
    </source>
</evidence>
<evidence type="ECO:0000313" key="3">
    <source>
        <dbReference type="Proteomes" id="UP001464891"/>
    </source>
</evidence>
<dbReference type="Proteomes" id="UP001464891">
    <property type="component" value="Unassembled WGS sequence"/>
</dbReference>
<dbReference type="RefSeq" id="WP_190440686.1">
    <property type="nucleotide sequence ID" value="NZ_JAMPKM010000015.1"/>
</dbReference>
<comment type="caution">
    <text evidence="2">The sequence shown here is derived from an EMBL/GenBank/DDBJ whole genome shotgun (WGS) entry which is preliminary data.</text>
</comment>
<evidence type="ECO:0000313" key="2">
    <source>
        <dbReference type="EMBL" id="MEP0819621.1"/>
    </source>
</evidence>
<accession>A0ABV0JEZ1</accession>
<keyword evidence="3" id="KW-1185">Reference proteome</keyword>